<keyword evidence="3" id="KW-1003">Cell membrane</keyword>
<feature type="transmembrane region" description="Helical" evidence="8">
    <location>
        <begin position="21"/>
        <end position="42"/>
    </location>
</feature>
<dbReference type="STRING" id="1348612.A0A397J169"/>
<dbReference type="EMBL" id="PQFF01000106">
    <property type="protein sequence ID" value="RHZ82045.1"/>
    <property type="molecule type" value="Genomic_DNA"/>
</dbReference>
<evidence type="ECO:0000256" key="3">
    <source>
        <dbReference type="ARBA" id="ARBA00022475"/>
    </source>
</evidence>
<evidence type="ECO:0000256" key="7">
    <source>
        <dbReference type="ARBA" id="ARBA00023136"/>
    </source>
</evidence>
<sequence length="322" mass="36662">MAKFRVPHLQVFRFKDSIIPKVLPGTFLVTVVTVVITIIHQLTDVNLGIGQTLVNVIGIVISLLLVHRITIAYNRYWECVDEWTTLTSSIRSMSILIWQNVDESDIFIKKAVVNLLLSFALATKVHAGNEYAGCPDSGNNLKNLISIVEDIPPVQSGSASDIRKSFHLRSHPERQSVPIPMKITPYLFAYFRKISKDREADEYTLIWIYCLALPFQWVTNLGWVTIPIVFIMTFILFGAHKIGLEFEKPFGYNIEDLNLNHILSTLKVEINSMTACPPKTVDEFSFTENNHPFGNRNLFITREEAELLGEGENELRSIKLNR</sequence>
<gene>
    <name evidence="9" type="ORF">Glove_114g94</name>
</gene>
<dbReference type="AlphaFoldDB" id="A0A397J169"/>
<accession>A0A397J169</accession>
<proteinExistence type="predicted"/>
<dbReference type="PANTHER" id="PTHR33281">
    <property type="entry name" value="UPF0187 PROTEIN YNEE"/>
    <property type="match status" value="1"/>
</dbReference>
<keyword evidence="5 8" id="KW-1133">Transmembrane helix</keyword>
<protein>
    <submittedName>
        <fullName evidence="9">Uncharacterized protein</fullName>
    </submittedName>
</protein>
<evidence type="ECO:0000256" key="5">
    <source>
        <dbReference type="ARBA" id="ARBA00022989"/>
    </source>
</evidence>
<comment type="subcellular location">
    <subcellularLocation>
        <location evidence="1">Cell membrane</location>
        <topology evidence="1">Multi-pass membrane protein</topology>
    </subcellularLocation>
</comment>
<reference evidence="9 10" key="1">
    <citation type="submission" date="2018-08" db="EMBL/GenBank/DDBJ databases">
        <title>Genome and evolution of the arbuscular mycorrhizal fungus Diversispora epigaea (formerly Glomus versiforme) and its bacterial endosymbionts.</title>
        <authorList>
            <person name="Sun X."/>
            <person name="Fei Z."/>
            <person name="Harrison M."/>
        </authorList>
    </citation>
    <scope>NUCLEOTIDE SEQUENCE [LARGE SCALE GENOMIC DNA]</scope>
    <source>
        <strain evidence="9 10">IT104</strain>
    </source>
</reference>
<feature type="transmembrane region" description="Helical" evidence="8">
    <location>
        <begin position="48"/>
        <end position="66"/>
    </location>
</feature>
<dbReference type="InterPro" id="IPR044669">
    <property type="entry name" value="YneE/VCCN1/2-like"/>
</dbReference>
<dbReference type="GO" id="GO:0005886">
    <property type="term" value="C:plasma membrane"/>
    <property type="evidence" value="ECO:0007669"/>
    <property type="project" value="UniProtKB-SubCell"/>
</dbReference>
<dbReference type="PANTHER" id="PTHR33281:SF19">
    <property type="entry name" value="VOLTAGE-DEPENDENT ANION CHANNEL-FORMING PROTEIN YNEE"/>
    <property type="match status" value="1"/>
</dbReference>
<evidence type="ECO:0000256" key="1">
    <source>
        <dbReference type="ARBA" id="ARBA00004651"/>
    </source>
</evidence>
<keyword evidence="7 8" id="KW-0472">Membrane</keyword>
<evidence type="ECO:0000313" key="10">
    <source>
        <dbReference type="Proteomes" id="UP000266861"/>
    </source>
</evidence>
<organism evidence="9 10">
    <name type="scientific">Diversispora epigaea</name>
    <dbReference type="NCBI Taxonomy" id="1348612"/>
    <lineage>
        <taxon>Eukaryota</taxon>
        <taxon>Fungi</taxon>
        <taxon>Fungi incertae sedis</taxon>
        <taxon>Mucoromycota</taxon>
        <taxon>Glomeromycotina</taxon>
        <taxon>Glomeromycetes</taxon>
        <taxon>Diversisporales</taxon>
        <taxon>Diversisporaceae</taxon>
        <taxon>Diversispora</taxon>
    </lineage>
</organism>
<dbReference type="Pfam" id="PF25539">
    <property type="entry name" value="Bestrophin_2"/>
    <property type="match status" value="2"/>
</dbReference>
<keyword evidence="6" id="KW-0406">Ion transport</keyword>
<keyword evidence="4 8" id="KW-0812">Transmembrane</keyword>
<keyword evidence="2" id="KW-0813">Transport</keyword>
<evidence type="ECO:0000256" key="4">
    <source>
        <dbReference type="ARBA" id="ARBA00022692"/>
    </source>
</evidence>
<evidence type="ECO:0000256" key="2">
    <source>
        <dbReference type="ARBA" id="ARBA00022448"/>
    </source>
</evidence>
<comment type="caution">
    <text evidence="9">The sequence shown here is derived from an EMBL/GenBank/DDBJ whole genome shotgun (WGS) entry which is preliminary data.</text>
</comment>
<keyword evidence="10" id="KW-1185">Reference proteome</keyword>
<evidence type="ECO:0000313" key="9">
    <source>
        <dbReference type="EMBL" id="RHZ82045.1"/>
    </source>
</evidence>
<evidence type="ECO:0000256" key="8">
    <source>
        <dbReference type="SAM" id="Phobius"/>
    </source>
</evidence>
<evidence type="ECO:0000256" key="6">
    <source>
        <dbReference type="ARBA" id="ARBA00023065"/>
    </source>
</evidence>
<dbReference type="OrthoDB" id="1368at2759"/>
<dbReference type="GO" id="GO:0005254">
    <property type="term" value="F:chloride channel activity"/>
    <property type="evidence" value="ECO:0007669"/>
    <property type="project" value="InterPro"/>
</dbReference>
<feature type="transmembrane region" description="Helical" evidence="8">
    <location>
        <begin position="223"/>
        <end position="239"/>
    </location>
</feature>
<dbReference type="Proteomes" id="UP000266861">
    <property type="component" value="Unassembled WGS sequence"/>
</dbReference>
<name>A0A397J169_9GLOM</name>